<proteinExistence type="predicted"/>
<protein>
    <recommendedName>
        <fullName evidence="1">ENPP1-3/EXOG-like endonuclease/phosphodiesterase domain-containing protein</fullName>
    </recommendedName>
</protein>
<comment type="caution">
    <text evidence="2">The sequence shown here is derived from an EMBL/GenBank/DDBJ whole genome shotgun (WGS) entry which is preliminary data.</text>
</comment>
<dbReference type="SUPFAM" id="SSF54060">
    <property type="entry name" value="His-Me finger endonucleases"/>
    <property type="match status" value="1"/>
</dbReference>
<sequence>MPLWVSYSFSSTTQNDVRPAADRCVRADVRVATSDRQSCSFYKENSSLTFGLLHPPNLSPLGAEPDSLITSNMVPMFPAFKDIWIHFHSEFLVKYSAKMNGLNVVSGPIFDQDFDGHYDIMEKGTLNEAPIPTHFYVILTNCKNQTLPLLQCDGPLEAVSFILPHRPDHQETCHNGTDFSWLTDWLKLHVARIRDIELLTVAEIPNYSPVSNFSAH</sequence>
<dbReference type="InterPro" id="IPR020821">
    <property type="entry name" value="ENPP1-3/EXOG-like_nuc-like"/>
</dbReference>
<dbReference type="AlphaFoldDB" id="A0A553QZF7"/>
<dbReference type="GO" id="GO:0046872">
    <property type="term" value="F:metal ion binding"/>
    <property type="evidence" value="ECO:0007669"/>
    <property type="project" value="InterPro"/>
</dbReference>
<dbReference type="SMART" id="SM00477">
    <property type="entry name" value="NUC"/>
    <property type="match status" value="1"/>
</dbReference>
<dbReference type="EMBL" id="SRMA01025381">
    <property type="protein sequence ID" value="TRY95347.1"/>
    <property type="molecule type" value="Genomic_DNA"/>
</dbReference>
<accession>A0A553QZF7</accession>
<dbReference type="InterPro" id="IPR044929">
    <property type="entry name" value="DNA/RNA_non-sp_Endonuclease_sf"/>
</dbReference>
<dbReference type="Proteomes" id="UP000316079">
    <property type="component" value="Unassembled WGS sequence"/>
</dbReference>
<feature type="domain" description="ENPP1-3/EXOG-like endonuclease/phosphodiesterase" evidence="1">
    <location>
        <begin position="1"/>
        <end position="211"/>
    </location>
</feature>
<dbReference type="OrthoDB" id="415411at2759"/>
<keyword evidence="3" id="KW-1185">Reference proteome</keyword>
<dbReference type="STRING" id="623744.A0A553QZF7"/>
<reference evidence="2 3" key="1">
    <citation type="journal article" date="2019" name="Sci. Data">
        <title>Hybrid genome assembly and annotation of Danionella translucida.</title>
        <authorList>
            <person name="Kadobianskyi M."/>
            <person name="Schulze L."/>
            <person name="Schuelke M."/>
            <person name="Judkewitz B."/>
        </authorList>
    </citation>
    <scope>NUCLEOTIDE SEQUENCE [LARGE SCALE GENOMIC DNA]</scope>
    <source>
        <strain evidence="2 3">Bolton</strain>
    </source>
</reference>
<dbReference type="GO" id="GO:0003676">
    <property type="term" value="F:nucleic acid binding"/>
    <property type="evidence" value="ECO:0007669"/>
    <property type="project" value="InterPro"/>
</dbReference>
<evidence type="ECO:0000313" key="3">
    <source>
        <dbReference type="Proteomes" id="UP000316079"/>
    </source>
</evidence>
<dbReference type="InterPro" id="IPR044925">
    <property type="entry name" value="His-Me_finger_sf"/>
</dbReference>
<dbReference type="GO" id="GO:0016787">
    <property type="term" value="F:hydrolase activity"/>
    <property type="evidence" value="ECO:0007669"/>
    <property type="project" value="InterPro"/>
</dbReference>
<organism evidence="2 3">
    <name type="scientific">Danionella cerebrum</name>
    <dbReference type="NCBI Taxonomy" id="2873325"/>
    <lineage>
        <taxon>Eukaryota</taxon>
        <taxon>Metazoa</taxon>
        <taxon>Chordata</taxon>
        <taxon>Craniata</taxon>
        <taxon>Vertebrata</taxon>
        <taxon>Euteleostomi</taxon>
        <taxon>Actinopterygii</taxon>
        <taxon>Neopterygii</taxon>
        <taxon>Teleostei</taxon>
        <taxon>Ostariophysi</taxon>
        <taxon>Cypriniformes</taxon>
        <taxon>Danionidae</taxon>
        <taxon>Danioninae</taxon>
        <taxon>Danionella</taxon>
    </lineage>
</organism>
<evidence type="ECO:0000259" key="1">
    <source>
        <dbReference type="SMART" id="SM00477"/>
    </source>
</evidence>
<gene>
    <name evidence="2" type="ORF">DNTS_035030</name>
</gene>
<evidence type="ECO:0000313" key="2">
    <source>
        <dbReference type="EMBL" id="TRY95347.1"/>
    </source>
</evidence>
<dbReference type="Gene3D" id="3.40.570.10">
    <property type="entry name" value="Extracellular Endonuclease, subunit A"/>
    <property type="match status" value="1"/>
</dbReference>
<name>A0A553QZF7_9TELE</name>